<keyword evidence="3 5" id="KW-0238">DNA-binding</keyword>
<dbReference type="PRINTS" id="PR00364">
    <property type="entry name" value="DISEASERSIST"/>
</dbReference>
<dbReference type="PROSITE" id="PS51755">
    <property type="entry name" value="OMPR_PHOB"/>
    <property type="match status" value="1"/>
</dbReference>
<evidence type="ECO:0000259" key="6">
    <source>
        <dbReference type="PROSITE" id="PS51755"/>
    </source>
</evidence>
<name>A0A1H1SUK4_9ACTN</name>
<dbReference type="RefSeq" id="WP_092541946.1">
    <property type="nucleotide sequence ID" value="NZ_BOMJ01000009.1"/>
</dbReference>
<dbReference type="Pfam" id="PF03704">
    <property type="entry name" value="BTAD"/>
    <property type="match status" value="1"/>
</dbReference>
<dbReference type="GO" id="GO:0006355">
    <property type="term" value="P:regulation of DNA-templated transcription"/>
    <property type="evidence" value="ECO:0007669"/>
    <property type="project" value="InterPro"/>
</dbReference>
<dbReference type="GO" id="GO:0003677">
    <property type="term" value="F:DNA binding"/>
    <property type="evidence" value="ECO:0007669"/>
    <property type="project" value="UniProtKB-UniRule"/>
</dbReference>
<comment type="similarity">
    <text evidence="1">Belongs to the AfsR/DnrI/RedD regulatory family.</text>
</comment>
<dbReference type="PANTHER" id="PTHR35807">
    <property type="entry name" value="TRANSCRIPTIONAL REGULATOR REDD-RELATED"/>
    <property type="match status" value="1"/>
</dbReference>
<dbReference type="Pfam" id="PF00486">
    <property type="entry name" value="Trans_reg_C"/>
    <property type="match status" value="1"/>
</dbReference>
<dbReference type="Gene3D" id="1.25.40.10">
    <property type="entry name" value="Tetratricopeptide repeat domain"/>
    <property type="match status" value="2"/>
</dbReference>
<evidence type="ECO:0000256" key="2">
    <source>
        <dbReference type="ARBA" id="ARBA00023015"/>
    </source>
</evidence>
<gene>
    <name evidence="7" type="ORF">SAMN04489716_0957</name>
</gene>
<reference evidence="7 8" key="1">
    <citation type="submission" date="2016-10" db="EMBL/GenBank/DDBJ databases">
        <authorList>
            <person name="de Groot N.N."/>
        </authorList>
    </citation>
    <scope>NUCLEOTIDE SEQUENCE [LARGE SCALE GENOMIC DNA]</scope>
    <source>
        <strain evidence="7 8">DSM 43941</strain>
    </source>
</reference>
<dbReference type="SMART" id="SM00028">
    <property type="entry name" value="TPR"/>
    <property type="match status" value="5"/>
</dbReference>
<evidence type="ECO:0000256" key="5">
    <source>
        <dbReference type="PROSITE-ProRule" id="PRU01091"/>
    </source>
</evidence>
<evidence type="ECO:0000313" key="8">
    <source>
        <dbReference type="Proteomes" id="UP000198688"/>
    </source>
</evidence>
<accession>A0A1H1SUK4</accession>
<dbReference type="STRING" id="113562.SAMN04489716_0957"/>
<dbReference type="Gene3D" id="1.10.10.10">
    <property type="entry name" value="Winged helix-like DNA-binding domain superfamily/Winged helix DNA-binding domain"/>
    <property type="match status" value="1"/>
</dbReference>
<organism evidence="7 8">
    <name type="scientific">Actinoplanes derwentensis</name>
    <dbReference type="NCBI Taxonomy" id="113562"/>
    <lineage>
        <taxon>Bacteria</taxon>
        <taxon>Bacillati</taxon>
        <taxon>Actinomycetota</taxon>
        <taxon>Actinomycetes</taxon>
        <taxon>Micromonosporales</taxon>
        <taxon>Micromonosporaceae</taxon>
        <taxon>Actinoplanes</taxon>
    </lineage>
</organism>
<evidence type="ECO:0000256" key="1">
    <source>
        <dbReference type="ARBA" id="ARBA00005820"/>
    </source>
</evidence>
<feature type="DNA-binding region" description="OmpR/PhoB-type" evidence="5">
    <location>
        <begin position="1"/>
        <end position="88"/>
    </location>
</feature>
<dbReference type="SUPFAM" id="SSF52540">
    <property type="entry name" value="P-loop containing nucleoside triphosphate hydrolases"/>
    <property type="match status" value="1"/>
</dbReference>
<evidence type="ECO:0000256" key="4">
    <source>
        <dbReference type="ARBA" id="ARBA00023163"/>
    </source>
</evidence>
<dbReference type="AlphaFoldDB" id="A0A1H1SUK4"/>
<dbReference type="InterPro" id="IPR019734">
    <property type="entry name" value="TPR_rpt"/>
</dbReference>
<keyword evidence="4" id="KW-0804">Transcription</keyword>
<protein>
    <submittedName>
        <fullName evidence="7">DNA-binding transcriptional activator of the SARP family</fullName>
    </submittedName>
</protein>
<evidence type="ECO:0000313" key="7">
    <source>
        <dbReference type="EMBL" id="SDS51672.1"/>
    </source>
</evidence>
<dbReference type="SMART" id="SM00862">
    <property type="entry name" value="Trans_reg_C"/>
    <property type="match status" value="1"/>
</dbReference>
<dbReference type="EMBL" id="LT629758">
    <property type="protein sequence ID" value="SDS51672.1"/>
    <property type="molecule type" value="Genomic_DNA"/>
</dbReference>
<sequence length="904" mass="97071">MRFRLLGPVEVWDGGSVPLGGPKQRTVLAALLLNANRVVRESTLTDLTWGDRPPAGVRGQLQLYVSRLRKALNGREIAHHGGGYRITVDPAELDLAEFDSEARLARADLAAGRDPDAAKRLRAALAMWRGPALGGTCGSLAELEGPALAERRLTALEDLFEVELRLGGHQRIVSELYQAVGEEPFRERFQALLMTALHESGHTEAALRVHTEARERLSSELGLDPGRLVQDAHRRVLRNEVHEPRPAQLPADIPAFAGRRADLDRLDAAAGRPLILISGMAGVGKTTLAVHWATTMASRFPDGILHVNLRGYDPGGAGTTPAEAIRGFLEAFDVPPQSVPVTPAAQIGLYRRLVAGKRMLVLLDNARDADDVRPLLPNSAGCLAVVTSRHVLSALVVTDGAYPLPVEPLSVAESRQLLAARLGADQVAAEPSPVDEIIDRCAGLPLAMTLVATRAAVNRRFTLAAVAGELRATTDPLDALSSVDRSIDVRMVFSWSFDGLSADAATLFRLLGLHCGPAVTAPAAAAMMGVPVRRAGALFAELADANLVVEDVAGRFSMHDLLRAYAAGRQPEDPAQPLRRVFDYYLHSAYAADGLLYPHRDEVDLDPPGDGVQPETFASDRDAAAWLAAERPILLAVVDQALASGFPAHAFRLALALVTFLDRHGYWDEEVAALRQALAAARERDDPVGQSHVLRVLGTAYARLGHHDAAADLAGAALALAEQHDDRIGRARAHRDLAMLCWRGGQQSEALRHIHEVLQLSVTAGLRAGPAFALYLFACVHYLTGDRPRALEVCQAAVAAYRAIGDRIGEAVAWSGCGLINAALGRDRAAVTCHETALTLRRETGERLLVAESLVAIGDTHAAASRPGQARAAWQDAHRILDELGHPDRTHVAAKLATPETPRR</sequence>
<keyword evidence="2" id="KW-0805">Transcription regulation</keyword>
<dbReference type="CDD" id="cd15831">
    <property type="entry name" value="BTAD"/>
    <property type="match status" value="1"/>
</dbReference>
<dbReference type="GO" id="GO:0043531">
    <property type="term" value="F:ADP binding"/>
    <property type="evidence" value="ECO:0007669"/>
    <property type="project" value="InterPro"/>
</dbReference>
<dbReference type="InterPro" id="IPR005158">
    <property type="entry name" value="BTAD"/>
</dbReference>
<dbReference type="InterPro" id="IPR027417">
    <property type="entry name" value="P-loop_NTPase"/>
</dbReference>
<dbReference type="GO" id="GO:0000160">
    <property type="term" value="P:phosphorelay signal transduction system"/>
    <property type="evidence" value="ECO:0007669"/>
    <property type="project" value="InterPro"/>
</dbReference>
<dbReference type="InterPro" id="IPR011990">
    <property type="entry name" value="TPR-like_helical_dom_sf"/>
</dbReference>
<dbReference type="InterPro" id="IPR016032">
    <property type="entry name" value="Sig_transdc_resp-reg_C-effctor"/>
</dbReference>
<dbReference type="InterPro" id="IPR036388">
    <property type="entry name" value="WH-like_DNA-bd_sf"/>
</dbReference>
<keyword evidence="8" id="KW-1185">Reference proteome</keyword>
<dbReference type="InterPro" id="IPR001867">
    <property type="entry name" value="OmpR/PhoB-type_DNA-bd"/>
</dbReference>
<proteinExistence type="inferred from homology"/>
<feature type="domain" description="OmpR/PhoB-type" evidence="6">
    <location>
        <begin position="1"/>
        <end position="88"/>
    </location>
</feature>
<dbReference type="SUPFAM" id="SSF48452">
    <property type="entry name" value="TPR-like"/>
    <property type="match status" value="3"/>
</dbReference>
<evidence type="ECO:0000256" key="3">
    <source>
        <dbReference type="ARBA" id="ARBA00023125"/>
    </source>
</evidence>
<dbReference type="Proteomes" id="UP000198688">
    <property type="component" value="Chromosome I"/>
</dbReference>
<dbReference type="SUPFAM" id="SSF46894">
    <property type="entry name" value="C-terminal effector domain of the bipartite response regulators"/>
    <property type="match status" value="1"/>
</dbReference>
<dbReference type="InterPro" id="IPR051677">
    <property type="entry name" value="AfsR-DnrI-RedD_regulator"/>
</dbReference>
<dbReference type="PANTHER" id="PTHR35807:SF1">
    <property type="entry name" value="TRANSCRIPTIONAL REGULATOR REDD"/>
    <property type="match status" value="1"/>
</dbReference>
<dbReference type="OrthoDB" id="7628974at2"/>
<dbReference type="SMART" id="SM01043">
    <property type="entry name" value="BTAD"/>
    <property type="match status" value="1"/>
</dbReference>